<dbReference type="EMBL" id="CAXITT010000254">
    <property type="protein sequence ID" value="CAL1537207.1"/>
    <property type="molecule type" value="Genomic_DNA"/>
</dbReference>
<dbReference type="PANTHER" id="PTHR24120:SF4">
    <property type="entry name" value="GH07239P"/>
    <property type="match status" value="1"/>
</dbReference>
<dbReference type="PANTHER" id="PTHR24120">
    <property type="entry name" value="GH07239P"/>
    <property type="match status" value="1"/>
</dbReference>
<dbReference type="Pfam" id="PF12796">
    <property type="entry name" value="Ank_2"/>
    <property type="match status" value="2"/>
</dbReference>
<evidence type="ECO:0000313" key="2">
    <source>
        <dbReference type="EMBL" id="CAL1537207.1"/>
    </source>
</evidence>
<evidence type="ECO:0000256" key="1">
    <source>
        <dbReference type="PROSITE-ProRule" id="PRU00023"/>
    </source>
</evidence>
<dbReference type="InterPro" id="IPR002110">
    <property type="entry name" value="Ankyrin_rpt"/>
</dbReference>
<evidence type="ECO:0000313" key="3">
    <source>
        <dbReference type="Proteomes" id="UP001497497"/>
    </source>
</evidence>
<gene>
    <name evidence="2" type="ORF">GSLYS_00011120001</name>
</gene>
<dbReference type="SUPFAM" id="SSF48403">
    <property type="entry name" value="Ankyrin repeat"/>
    <property type="match status" value="2"/>
</dbReference>
<dbReference type="SMART" id="SM00248">
    <property type="entry name" value="ANK"/>
    <property type="match status" value="8"/>
</dbReference>
<sequence length="553" mass="63074">MIGDSQHVQDKEGKTALMHALTNTRDLPENIIEQIIGDFQHLQDKEGKTALIHALTNTRVLPENLIKQMIGDSQHVQDKEGKTALMYAMISKCVISDNLIIKVIGISQNIQDNDGKTALMHAQLISESLHIRDNIGKTALMYAMKHKCNLPDHLIKQMISDSLQIQDNEGKTALMYAMQHKCYLPDHLMKQMISDSQHIQDNEGKTALMYAMKHKYDLPNHLMKEMICDTQFVKDKKGKTALMHASQSSHFPNPLIINLFNRDLLNVQDIFGKTALHYAIEDDQNDEYLKHLISHGANLEVQDNNGRTALILCLEFDIQENVFFNLWTEKFLKTKQFLQYNPIPSVRHKEKLFLFTSIEKEMFSLMNLYKNKEILRLMLANGIVPFPNSCSKFSMLLGALKHNLIDVATYVIANVCMTYDDLKMLNYANNCLNSNCIVRSPPSVYNLNGLDLSSPDLRDLVIGATSQPWPLVKLSFLAVNSALGNGVKREQRIKMLPLPEPIKDMLMFNTRTALLPVSHWIDIPMVFDPAQYEKTSKPRPLLNYWPFGEVLVV</sequence>
<dbReference type="InterPro" id="IPR036770">
    <property type="entry name" value="Ankyrin_rpt-contain_sf"/>
</dbReference>
<keyword evidence="1" id="KW-0040">ANK repeat</keyword>
<proteinExistence type="predicted"/>
<dbReference type="PROSITE" id="PS50297">
    <property type="entry name" value="ANK_REP_REGION"/>
    <property type="match status" value="1"/>
</dbReference>
<reference evidence="2 3" key="1">
    <citation type="submission" date="2024-04" db="EMBL/GenBank/DDBJ databases">
        <authorList>
            <consortium name="Genoscope - CEA"/>
            <person name="William W."/>
        </authorList>
    </citation>
    <scope>NUCLEOTIDE SEQUENCE [LARGE SCALE GENOMIC DNA]</scope>
</reference>
<dbReference type="Proteomes" id="UP001497497">
    <property type="component" value="Unassembled WGS sequence"/>
</dbReference>
<dbReference type="Gene3D" id="1.25.40.20">
    <property type="entry name" value="Ankyrin repeat-containing domain"/>
    <property type="match status" value="4"/>
</dbReference>
<comment type="caution">
    <text evidence="2">The sequence shown here is derived from an EMBL/GenBank/DDBJ whole genome shotgun (WGS) entry which is preliminary data.</text>
</comment>
<feature type="repeat" description="ANK" evidence="1">
    <location>
        <begin position="271"/>
        <end position="304"/>
    </location>
</feature>
<organism evidence="2 3">
    <name type="scientific">Lymnaea stagnalis</name>
    <name type="common">Great pond snail</name>
    <name type="synonym">Helix stagnalis</name>
    <dbReference type="NCBI Taxonomy" id="6523"/>
    <lineage>
        <taxon>Eukaryota</taxon>
        <taxon>Metazoa</taxon>
        <taxon>Spiralia</taxon>
        <taxon>Lophotrochozoa</taxon>
        <taxon>Mollusca</taxon>
        <taxon>Gastropoda</taxon>
        <taxon>Heterobranchia</taxon>
        <taxon>Euthyneura</taxon>
        <taxon>Panpulmonata</taxon>
        <taxon>Hygrophila</taxon>
        <taxon>Lymnaeoidea</taxon>
        <taxon>Lymnaeidae</taxon>
        <taxon>Lymnaea</taxon>
    </lineage>
</organism>
<dbReference type="PROSITE" id="PS50088">
    <property type="entry name" value="ANK_REPEAT"/>
    <property type="match status" value="1"/>
</dbReference>
<protein>
    <submittedName>
        <fullName evidence="2">Uncharacterized protein</fullName>
    </submittedName>
</protein>
<dbReference type="AlphaFoldDB" id="A0AAV2HUL9"/>
<name>A0AAV2HUL9_LYMST</name>
<accession>A0AAV2HUL9</accession>
<keyword evidence="3" id="KW-1185">Reference proteome</keyword>